<dbReference type="OrthoDB" id="9779074at2"/>
<dbReference type="SMART" id="SM00342">
    <property type="entry name" value="HTH_ARAC"/>
    <property type="match status" value="1"/>
</dbReference>
<feature type="transmembrane region" description="Helical" evidence="4">
    <location>
        <begin position="63"/>
        <end position="85"/>
    </location>
</feature>
<keyword evidence="4" id="KW-1133">Transmembrane helix</keyword>
<dbReference type="InterPro" id="IPR018060">
    <property type="entry name" value="HTH_AraC"/>
</dbReference>
<dbReference type="PROSITE" id="PS00041">
    <property type="entry name" value="HTH_ARAC_FAMILY_1"/>
    <property type="match status" value="1"/>
</dbReference>
<dbReference type="GO" id="GO:0043565">
    <property type="term" value="F:sequence-specific DNA binding"/>
    <property type="evidence" value="ECO:0007669"/>
    <property type="project" value="InterPro"/>
</dbReference>
<accession>A0A562KH88</accession>
<keyword evidence="7" id="KW-1185">Reference proteome</keyword>
<organism evidence="6 7">
    <name type="scientific">Flavobacterium cheniae</name>
    <dbReference type="NCBI Taxonomy" id="295428"/>
    <lineage>
        <taxon>Bacteria</taxon>
        <taxon>Pseudomonadati</taxon>
        <taxon>Bacteroidota</taxon>
        <taxon>Flavobacteriia</taxon>
        <taxon>Flavobacteriales</taxon>
        <taxon>Flavobacteriaceae</taxon>
        <taxon>Flavobacterium</taxon>
    </lineage>
</organism>
<evidence type="ECO:0000256" key="4">
    <source>
        <dbReference type="SAM" id="Phobius"/>
    </source>
</evidence>
<dbReference type="SUPFAM" id="SSF46689">
    <property type="entry name" value="Homeodomain-like"/>
    <property type="match status" value="1"/>
</dbReference>
<evidence type="ECO:0000259" key="5">
    <source>
        <dbReference type="PROSITE" id="PS01124"/>
    </source>
</evidence>
<name>A0A562KH88_9FLAO</name>
<dbReference type="InterPro" id="IPR018062">
    <property type="entry name" value="HTH_AraC-typ_CS"/>
</dbReference>
<evidence type="ECO:0000256" key="3">
    <source>
        <dbReference type="ARBA" id="ARBA00023163"/>
    </source>
</evidence>
<evidence type="ECO:0000256" key="2">
    <source>
        <dbReference type="ARBA" id="ARBA00023125"/>
    </source>
</evidence>
<evidence type="ECO:0000313" key="6">
    <source>
        <dbReference type="EMBL" id="TWH94760.1"/>
    </source>
</evidence>
<keyword evidence="2" id="KW-0238">DNA-binding</keyword>
<dbReference type="GO" id="GO:0003700">
    <property type="term" value="F:DNA-binding transcription factor activity"/>
    <property type="evidence" value="ECO:0007669"/>
    <property type="project" value="InterPro"/>
</dbReference>
<protein>
    <submittedName>
        <fullName evidence="6">AraC family transcriptional regulator</fullName>
    </submittedName>
</protein>
<keyword evidence="4" id="KW-0472">Membrane</keyword>
<dbReference type="EMBL" id="VLKM01000005">
    <property type="protein sequence ID" value="TWH94760.1"/>
    <property type="molecule type" value="Genomic_DNA"/>
</dbReference>
<dbReference type="PANTHER" id="PTHR43280:SF29">
    <property type="entry name" value="ARAC-FAMILY TRANSCRIPTIONAL REGULATOR"/>
    <property type="match status" value="1"/>
</dbReference>
<feature type="transmembrane region" description="Helical" evidence="4">
    <location>
        <begin position="33"/>
        <end position="51"/>
    </location>
</feature>
<evidence type="ECO:0000256" key="1">
    <source>
        <dbReference type="ARBA" id="ARBA00023015"/>
    </source>
</evidence>
<feature type="transmembrane region" description="Helical" evidence="4">
    <location>
        <begin position="179"/>
        <end position="200"/>
    </location>
</feature>
<dbReference type="PRINTS" id="PR00032">
    <property type="entry name" value="HTHARAC"/>
</dbReference>
<dbReference type="Gene3D" id="1.10.10.60">
    <property type="entry name" value="Homeodomain-like"/>
    <property type="match status" value="2"/>
</dbReference>
<keyword evidence="4" id="KW-0812">Transmembrane</keyword>
<feature type="transmembrane region" description="Helical" evidence="4">
    <location>
        <begin position="136"/>
        <end position="159"/>
    </location>
</feature>
<dbReference type="PROSITE" id="PS01124">
    <property type="entry name" value="HTH_ARAC_FAMILY_2"/>
    <property type="match status" value="1"/>
</dbReference>
<evidence type="ECO:0000313" key="7">
    <source>
        <dbReference type="Proteomes" id="UP000315312"/>
    </source>
</evidence>
<feature type="transmembrane region" description="Helical" evidence="4">
    <location>
        <begin position="97"/>
        <end position="115"/>
    </location>
</feature>
<dbReference type="AlphaFoldDB" id="A0A562KH88"/>
<dbReference type="InterPro" id="IPR009057">
    <property type="entry name" value="Homeodomain-like_sf"/>
</dbReference>
<reference evidence="6 7" key="1">
    <citation type="journal article" date="2015" name="Stand. Genomic Sci.">
        <title>Genomic Encyclopedia of Bacterial and Archaeal Type Strains, Phase III: the genomes of soil and plant-associated and newly described type strains.</title>
        <authorList>
            <person name="Whitman W.B."/>
            <person name="Woyke T."/>
            <person name="Klenk H.P."/>
            <person name="Zhou Y."/>
            <person name="Lilburn T.G."/>
            <person name="Beck B.J."/>
            <person name="De Vos P."/>
            <person name="Vandamme P."/>
            <person name="Eisen J.A."/>
            <person name="Garrity G."/>
            <person name="Hugenholtz P."/>
            <person name="Kyrpides N.C."/>
        </authorList>
    </citation>
    <scope>NUCLEOTIDE SEQUENCE [LARGE SCALE GENOMIC DNA]</scope>
    <source>
        <strain evidence="6 7">CGMCC 1.6844</strain>
    </source>
</reference>
<dbReference type="RefSeq" id="WP_133609007.1">
    <property type="nucleotide sequence ID" value="NZ_SNZC01000002.1"/>
</dbReference>
<comment type="caution">
    <text evidence="6">The sequence shown here is derived from an EMBL/GenBank/DDBJ whole genome shotgun (WGS) entry which is preliminary data.</text>
</comment>
<dbReference type="PANTHER" id="PTHR43280">
    <property type="entry name" value="ARAC-FAMILY TRANSCRIPTIONAL REGULATOR"/>
    <property type="match status" value="1"/>
</dbReference>
<proteinExistence type="predicted"/>
<gene>
    <name evidence="6" type="ORF">IP97_01472</name>
</gene>
<dbReference type="Proteomes" id="UP000315312">
    <property type="component" value="Unassembled WGS sequence"/>
</dbReference>
<feature type="domain" description="HTH araC/xylS-type" evidence="5">
    <location>
        <begin position="256"/>
        <end position="360"/>
    </location>
</feature>
<keyword evidence="3" id="KW-0804">Transcription</keyword>
<dbReference type="Pfam" id="PF12833">
    <property type="entry name" value="HTH_18"/>
    <property type="match status" value="1"/>
</dbReference>
<sequence length="360" mass="42005">MSLLLPILTAFVLAFLFLFRGNGKQNKTLQFLGLYFLLWAFAISCFFLATEKLTWLPEKISEVIMLLFFVFLLAIPPTIYLYSAFLAGIRQNRNVKHYYVVFLLFFINAFSFLYMDSKKNLFMKEMSEKVLTYSNYLALLFVFPLLSIYYLFLSISVFKRYKREKQLDTTSPGIHPDKLLHFILGYVIFMVLLLISLTGIFPKFLKLSFEFYSAAYFIYVGYISWKQEQLDFEVAQEQKEAKESETFAPFFEGLEEKLGAIMKEEKPFLDAKLTLNQLAKKIGSNEKYLSLFLNSKYEMNFATYINSYRIEEAKQLLVQKETANFTIETIANMAGFHSKSSFNTAFKKATGKTPSEFKNF</sequence>
<keyword evidence="1" id="KW-0805">Transcription regulation</keyword>
<dbReference type="InterPro" id="IPR020449">
    <property type="entry name" value="Tscrpt_reg_AraC-type_HTH"/>
</dbReference>